<feature type="compositionally biased region" description="Acidic residues" evidence="4">
    <location>
        <begin position="63"/>
        <end position="85"/>
    </location>
</feature>
<dbReference type="InterPro" id="IPR015943">
    <property type="entry name" value="WD40/YVTN_repeat-like_dom_sf"/>
</dbReference>
<reference evidence="6" key="1">
    <citation type="submission" date="2022-11" db="EMBL/GenBank/DDBJ databases">
        <authorList>
            <person name="Petersen C."/>
        </authorList>
    </citation>
    <scope>NUCLEOTIDE SEQUENCE</scope>
    <source>
        <strain evidence="6">IBT 20477</strain>
    </source>
</reference>
<dbReference type="PANTHER" id="PTHR19848">
    <property type="entry name" value="WD40 REPEAT PROTEIN"/>
    <property type="match status" value="1"/>
</dbReference>
<gene>
    <name evidence="6" type="ORF">N7449_007842</name>
</gene>
<dbReference type="FunFam" id="2.130.10.10:FF:000927">
    <property type="entry name" value="Transcription factor (SPT8), putative"/>
    <property type="match status" value="1"/>
</dbReference>
<proteinExistence type="predicted"/>
<dbReference type="Gene3D" id="2.130.10.10">
    <property type="entry name" value="YVTN repeat-like/Quinoprotein amine dehydrogenase"/>
    <property type="match status" value="2"/>
</dbReference>
<dbReference type="InterPro" id="IPR001680">
    <property type="entry name" value="WD40_rpt"/>
</dbReference>
<keyword evidence="1 3" id="KW-0853">WD repeat</keyword>
<feature type="domain" description="Transcription factor spt8 beta-propeller" evidence="5">
    <location>
        <begin position="484"/>
        <end position="669"/>
    </location>
</feature>
<dbReference type="AlphaFoldDB" id="A0A9W9MCY7"/>
<evidence type="ECO:0000259" key="5">
    <source>
        <dbReference type="Pfam" id="PF23798"/>
    </source>
</evidence>
<sequence length="673" mass="72717">MASLEEEEDRDMGGMTIVCSNGPPVDLINPNLANHPRHSLGSQDGSSDNENDNDMDDTMRDVDDGEGDNENENENDQDGDGDQDPDSPSNASQASEGPGMQQNTNGNADNIVFEPFSIYHPSVRAECLTARTYDVVPTTAAPHATSINAITATADMRWVFTGGSDGFVRKFNWADSINSKLMLTVAQRHPFVDSVVKAGVLMTYWENMDGSHLSPVYSLASHSEGLWLLSGLESGVIRLQSLRHEEGKEIALLRQHTSAVSSLNLTSDEESLLSGGWDKRVFDWDLNTGQARRAFGGSGGQISALQIRPESSLAVPKDTIEPQQTNGTYASNYAAPGTDSFNFMDTSHDNGDTGPAENPQAGSPADSLFGGADSLFGDADGGAADGNEPSGGVFGVDEDDEFGRAVANGAMPDADAPGEVDDEMPAQPDVEQAQSTHNALSKQTNTDTDEPLQKMETSDADIPNGPEEPVVNGLPKSEDLETPPPAPDFSQNTQQEQRVTSDNTFLAASMDGTIRVWDRRQLDPVARITPYNSPPWCMNACWSPDGNYIYAGRRNGTVEEYSLHKGLRNAERTFKFPQGSGPVTALRAMPNGRHLVCASHDILRLYDLQNEQGDQTSRHSPVPFLIIPGHRTGTISQLYIDNACRYMISTSGNRGWEGNTTEVLLGYEIGVPQ</sequence>
<feature type="compositionally biased region" description="Polar residues" evidence="4">
    <location>
        <begin position="321"/>
        <end position="331"/>
    </location>
</feature>
<feature type="compositionally biased region" description="Polar residues" evidence="4">
    <location>
        <begin position="432"/>
        <end position="446"/>
    </location>
</feature>
<dbReference type="FunFam" id="2.130.10.10:FF:000789">
    <property type="entry name" value="Transcription factor (SPT8), putative"/>
    <property type="match status" value="1"/>
</dbReference>
<feature type="region of interest" description="Disordered" evidence="4">
    <location>
        <begin position="1"/>
        <end position="108"/>
    </location>
</feature>
<reference evidence="6" key="2">
    <citation type="journal article" date="2023" name="IMA Fungus">
        <title>Comparative genomic study of the Penicillium genus elucidates a diverse pangenome and 15 lateral gene transfer events.</title>
        <authorList>
            <person name="Petersen C."/>
            <person name="Sorensen T."/>
            <person name="Nielsen M.R."/>
            <person name="Sondergaard T.E."/>
            <person name="Sorensen J.L."/>
            <person name="Fitzpatrick D.A."/>
            <person name="Frisvad J.C."/>
            <person name="Nielsen K.L."/>
        </authorList>
    </citation>
    <scope>NUCLEOTIDE SEQUENCE</scope>
    <source>
        <strain evidence="6">IBT 20477</strain>
    </source>
</reference>
<feature type="compositionally biased region" description="Acidic residues" evidence="4">
    <location>
        <begin position="47"/>
        <end position="56"/>
    </location>
</feature>
<feature type="repeat" description="WD" evidence="3">
    <location>
        <begin position="253"/>
        <end position="294"/>
    </location>
</feature>
<dbReference type="PANTHER" id="PTHR19848:SF8">
    <property type="entry name" value="F-BOX AND WD REPEAT DOMAIN CONTAINING 7"/>
    <property type="match status" value="1"/>
</dbReference>
<protein>
    <recommendedName>
        <fullName evidence="5">Transcription factor spt8 beta-propeller domain-containing protein</fullName>
    </recommendedName>
</protein>
<comment type="caution">
    <text evidence="6">The sequence shown here is derived from an EMBL/GenBank/DDBJ whole genome shotgun (WGS) entry which is preliminary data.</text>
</comment>
<feature type="compositionally biased region" description="Acidic residues" evidence="4">
    <location>
        <begin position="1"/>
        <end position="10"/>
    </location>
</feature>
<name>A0A9W9MCY7_9EURO</name>
<evidence type="ECO:0000256" key="4">
    <source>
        <dbReference type="SAM" id="MobiDB-lite"/>
    </source>
</evidence>
<dbReference type="Pfam" id="PF23798">
    <property type="entry name" value="Beta-prop_SPT8"/>
    <property type="match status" value="2"/>
</dbReference>
<evidence type="ECO:0000256" key="1">
    <source>
        <dbReference type="ARBA" id="ARBA00022574"/>
    </source>
</evidence>
<keyword evidence="7" id="KW-1185">Reference proteome</keyword>
<evidence type="ECO:0000313" key="7">
    <source>
        <dbReference type="Proteomes" id="UP001150942"/>
    </source>
</evidence>
<feature type="repeat" description="WD" evidence="3">
    <location>
        <begin position="501"/>
        <end position="527"/>
    </location>
</feature>
<organism evidence="6 7">
    <name type="scientific">Penicillium cf. viridicatum</name>
    <dbReference type="NCBI Taxonomy" id="2972119"/>
    <lineage>
        <taxon>Eukaryota</taxon>
        <taxon>Fungi</taxon>
        <taxon>Dikarya</taxon>
        <taxon>Ascomycota</taxon>
        <taxon>Pezizomycotina</taxon>
        <taxon>Eurotiomycetes</taxon>
        <taxon>Eurotiomycetidae</taxon>
        <taxon>Eurotiales</taxon>
        <taxon>Aspergillaceae</taxon>
        <taxon>Penicillium</taxon>
    </lineage>
</organism>
<dbReference type="InterPro" id="IPR057544">
    <property type="entry name" value="Beta-prop_SPT8"/>
</dbReference>
<evidence type="ECO:0000256" key="3">
    <source>
        <dbReference type="PROSITE-ProRule" id="PRU00221"/>
    </source>
</evidence>
<feature type="compositionally biased region" description="Polar residues" evidence="4">
    <location>
        <begin position="489"/>
        <end position="500"/>
    </location>
</feature>
<dbReference type="SMART" id="SM00320">
    <property type="entry name" value="WD40"/>
    <property type="match status" value="6"/>
</dbReference>
<dbReference type="EMBL" id="JAPQKQ010000005">
    <property type="protein sequence ID" value="KAJ5197363.1"/>
    <property type="molecule type" value="Genomic_DNA"/>
</dbReference>
<dbReference type="PROSITE" id="PS50082">
    <property type="entry name" value="WD_REPEATS_2"/>
    <property type="match status" value="2"/>
</dbReference>
<accession>A0A9W9MCY7</accession>
<keyword evidence="2" id="KW-0677">Repeat</keyword>
<dbReference type="InterPro" id="IPR036322">
    <property type="entry name" value="WD40_repeat_dom_sf"/>
</dbReference>
<evidence type="ECO:0000313" key="6">
    <source>
        <dbReference type="EMBL" id="KAJ5197363.1"/>
    </source>
</evidence>
<dbReference type="Proteomes" id="UP001150942">
    <property type="component" value="Unassembled WGS sequence"/>
</dbReference>
<feature type="compositionally biased region" description="Polar residues" evidence="4">
    <location>
        <begin position="86"/>
        <end position="108"/>
    </location>
</feature>
<evidence type="ECO:0000256" key="2">
    <source>
        <dbReference type="ARBA" id="ARBA00022737"/>
    </source>
</evidence>
<dbReference type="OrthoDB" id="10260946at2759"/>
<dbReference type="PROSITE" id="PS50294">
    <property type="entry name" value="WD_REPEATS_REGION"/>
    <property type="match status" value="1"/>
</dbReference>
<feature type="region of interest" description="Disordered" evidence="4">
    <location>
        <begin position="320"/>
        <end position="500"/>
    </location>
</feature>
<dbReference type="SUPFAM" id="SSF50978">
    <property type="entry name" value="WD40 repeat-like"/>
    <property type="match status" value="1"/>
</dbReference>
<feature type="domain" description="Transcription factor spt8 beta-propeller" evidence="5">
    <location>
        <begin position="133"/>
        <end position="321"/>
    </location>
</feature>